<dbReference type="PIRSF" id="PIRSF029792">
    <property type="entry name" value="Pro_racemase"/>
    <property type="match status" value="1"/>
</dbReference>
<dbReference type="Proteomes" id="UP001652461">
    <property type="component" value="Unassembled WGS sequence"/>
</dbReference>
<evidence type="ECO:0000313" key="3">
    <source>
        <dbReference type="Proteomes" id="UP001652461"/>
    </source>
</evidence>
<name>A0ABT2S1H9_9FIRM</name>
<keyword evidence="3" id="KW-1185">Reference proteome</keyword>
<dbReference type="PANTHER" id="PTHR33442">
    <property type="entry name" value="TRANS-3-HYDROXY-L-PROLINE DEHYDRATASE"/>
    <property type="match status" value="1"/>
</dbReference>
<dbReference type="PANTHER" id="PTHR33442:SF5">
    <property type="entry name" value="BIFUNCTIONAL TRANS-3-HYDROXY-L-PROLINE DEHYDRATASE_2-EPIMERASE"/>
    <property type="match status" value="1"/>
</dbReference>
<reference evidence="2 3" key="1">
    <citation type="journal article" date="2021" name="ISME Commun">
        <title>Automated analysis of genomic sequences facilitates high-throughput and comprehensive description of bacteria.</title>
        <authorList>
            <person name="Hitch T.C.A."/>
        </authorList>
    </citation>
    <scope>NUCLEOTIDE SEQUENCE [LARGE SCALE GENOMIC DNA]</scope>
    <source>
        <strain evidence="2 3">Sanger_04</strain>
    </source>
</reference>
<evidence type="ECO:0000256" key="1">
    <source>
        <dbReference type="ARBA" id="ARBA00007529"/>
    </source>
</evidence>
<proteinExistence type="inferred from homology"/>
<dbReference type="RefSeq" id="WP_158365241.1">
    <property type="nucleotide sequence ID" value="NZ_JAOQKC010000030.1"/>
</dbReference>
<dbReference type="SUPFAM" id="SSF54506">
    <property type="entry name" value="Diaminopimelate epimerase-like"/>
    <property type="match status" value="1"/>
</dbReference>
<organism evidence="2 3">
    <name type="scientific">Laedolimicola ammoniilytica</name>
    <dbReference type="NCBI Taxonomy" id="2981771"/>
    <lineage>
        <taxon>Bacteria</taxon>
        <taxon>Bacillati</taxon>
        <taxon>Bacillota</taxon>
        <taxon>Clostridia</taxon>
        <taxon>Lachnospirales</taxon>
        <taxon>Lachnospiraceae</taxon>
        <taxon>Laedolimicola</taxon>
    </lineage>
</organism>
<gene>
    <name evidence="2" type="ORF">OCV63_15890</name>
</gene>
<accession>A0ABT2S1H9</accession>
<protein>
    <submittedName>
        <fullName evidence="2">Proline racemase family protein</fullName>
    </submittedName>
</protein>
<evidence type="ECO:0000313" key="2">
    <source>
        <dbReference type="EMBL" id="MCU6698353.1"/>
    </source>
</evidence>
<comment type="similarity">
    <text evidence="1">Belongs to the proline racemase family.</text>
</comment>
<comment type="caution">
    <text evidence="2">The sequence shown here is derived from an EMBL/GenBank/DDBJ whole genome shotgun (WGS) entry which is preliminary data.</text>
</comment>
<sequence>MQFERILKIIETHTAGSPTRHIVGGAPQIKGNTMAEKMQYLHDHHDWIRKVVMQEPRGHASMSGALYVPPCNPEADMGILYFDACDYMTMCGHSTIAVSTVLVELGMVEKKEPVTTVKLDTPAGLVTAEVKVENGNVKEVTFANVPSFLYASKELEIEGYGKVPCDVAFGGMAYAIVPVEKFGLTVDPANINELMEAAHKVFNVAQPEIGFVHPEQPFMDRIHSVMFTQPGTDGADSKEVVILIPVEEGNSTAVDRSPCGTGTSARVAAELGHGNIALGQSFVQESIIGTRFAGRIDERLDTCGYIGGIPKITGSAYITALSDFVVSANDPLKDGFILI</sequence>
<dbReference type="Gene3D" id="3.10.310.10">
    <property type="entry name" value="Diaminopimelate Epimerase, Chain A, domain 1"/>
    <property type="match status" value="2"/>
</dbReference>
<dbReference type="Pfam" id="PF05544">
    <property type="entry name" value="Pro_racemase"/>
    <property type="match status" value="1"/>
</dbReference>
<dbReference type="InterPro" id="IPR008794">
    <property type="entry name" value="Pro_racemase_fam"/>
</dbReference>
<dbReference type="SFLD" id="SFLDS00028">
    <property type="entry name" value="Proline_Racemase"/>
    <property type="match status" value="1"/>
</dbReference>
<dbReference type="EMBL" id="JAOQKC010000030">
    <property type="protein sequence ID" value="MCU6698353.1"/>
    <property type="molecule type" value="Genomic_DNA"/>
</dbReference>